<dbReference type="SUPFAM" id="SSF52166">
    <property type="entry name" value="Ribosomal protein L4"/>
    <property type="match status" value="1"/>
</dbReference>
<protein>
    <recommendedName>
        <fullName evidence="5">Large ribosomal subunit protein uL4m</fullName>
    </recommendedName>
</protein>
<evidence type="ECO:0000256" key="6">
    <source>
        <dbReference type="SAM" id="MobiDB-lite"/>
    </source>
</evidence>
<dbReference type="Proteomes" id="UP000789901">
    <property type="component" value="Unassembled WGS sequence"/>
</dbReference>
<comment type="similarity">
    <text evidence="2">Belongs to the universal ribosomal protein uL4 family.</text>
</comment>
<feature type="non-terminal residue" evidence="7">
    <location>
        <position position="612"/>
    </location>
</feature>
<dbReference type="Gene3D" id="3.40.1370.10">
    <property type="match status" value="1"/>
</dbReference>
<dbReference type="Pfam" id="PF00573">
    <property type="entry name" value="Ribosomal_L4"/>
    <property type="match status" value="1"/>
</dbReference>
<gene>
    <name evidence="7" type="ORF">GMARGA_LOCUS9081</name>
</gene>
<organism evidence="7 8">
    <name type="scientific">Gigaspora margarita</name>
    <dbReference type="NCBI Taxonomy" id="4874"/>
    <lineage>
        <taxon>Eukaryota</taxon>
        <taxon>Fungi</taxon>
        <taxon>Fungi incertae sedis</taxon>
        <taxon>Mucoromycota</taxon>
        <taxon>Glomeromycotina</taxon>
        <taxon>Glomeromycetes</taxon>
        <taxon>Diversisporales</taxon>
        <taxon>Gigasporaceae</taxon>
        <taxon>Gigaspora</taxon>
    </lineage>
</organism>
<keyword evidence="3" id="KW-0689">Ribosomal protein</keyword>
<accession>A0ABN7UPD4</accession>
<evidence type="ECO:0000256" key="5">
    <source>
        <dbReference type="ARBA" id="ARBA00040565"/>
    </source>
</evidence>
<dbReference type="InterPro" id="IPR013005">
    <property type="entry name" value="Ribosomal_uL4-like"/>
</dbReference>
<keyword evidence="8" id="KW-1185">Reference proteome</keyword>
<feature type="region of interest" description="Disordered" evidence="6">
    <location>
        <begin position="28"/>
        <end position="48"/>
    </location>
</feature>
<evidence type="ECO:0000256" key="4">
    <source>
        <dbReference type="ARBA" id="ARBA00023274"/>
    </source>
</evidence>
<dbReference type="InterPro" id="IPR012677">
    <property type="entry name" value="Nucleotide-bd_a/b_plait_sf"/>
</dbReference>
<comment type="similarity">
    <text evidence="1">Belongs to the universal ribosomal protein uL23 family.</text>
</comment>
<evidence type="ECO:0000256" key="2">
    <source>
        <dbReference type="ARBA" id="ARBA00010528"/>
    </source>
</evidence>
<dbReference type="NCBIfam" id="TIGR03953">
    <property type="entry name" value="rplD_bact"/>
    <property type="match status" value="1"/>
</dbReference>
<dbReference type="InterPro" id="IPR012678">
    <property type="entry name" value="Ribosomal_uL23/eL15/eS24_sf"/>
</dbReference>
<dbReference type="Gene3D" id="3.30.70.330">
    <property type="match status" value="1"/>
</dbReference>
<dbReference type="SUPFAM" id="SSF54189">
    <property type="entry name" value="Ribosomal proteins S24e, L23 and L15e"/>
    <property type="match status" value="1"/>
</dbReference>
<proteinExistence type="inferred from homology"/>
<name>A0ABN7UPD4_GIGMA</name>
<keyword evidence="4" id="KW-0687">Ribonucleoprotein</keyword>
<dbReference type="InterPro" id="IPR002136">
    <property type="entry name" value="Ribosomal_uL4"/>
</dbReference>
<dbReference type="InterPro" id="IPR013025">
    <property type="entry name" value="Ribosomal_uL23-like"/>
</dbReference>
<comment type="caution">
    <text evidence="7">The sequence shown here is derived from an EMBL/GenBank/DDBJ whole genome shotgun (WGS) entry which is preliminary data.</text>
</comment>
<reference evidence="7 8" key="1">
    <citation type="submission" date="2021-06" db="EMBL/GenBank/DDBJ databases">
        <authorList>
            <person name="Kallberg Y."/>
            <person name="Tangrot J."/>
            <person name="Rosling A."/>
        </authorList>
    </citation>
    <scope>NUCLEOTIDE SEQUENCE [LARGE SCALE GENOMIC DNA]</scope>
    <source>
        <strain evidence="7 8">120-4 pot B 10/14</strain>
    </source>
</reference>
<evidence type="ECO:0000313" key="7">
    <source>
        <dbReference type="EMBL" id="CAG8645623.1"/>
    </source>
</evidence>
<dbReference type="InterPro" id="IPR023574">
    <property type="entry name" value="Ribosomal_uL4_dom_sf"/>
</dbReference>
<evidence type="ECO:0000313" key="8">
    <source>
        <dbReference type="Proteomes" id="UP000789901"/>
    </source>
</evidence>
<dbReference type="PANTHER" id="PTHR10746:SF6">
    <property type="entry name" value="LARGE RIBOSOMAL SUBUNIT PROTEIN UL4M"/>
    <property type="match status" value="1"/>
</dbReference>
<evidence type="ECO:0000256" key="1">
    <source>
        <dbReference type="ARBA" id="ARBA00006700"/>
    </source>
</evidence>
<feature type="region of interest" description="Disordered" evidence="6">
    <location>
        <begin position="448"/>
        <end position="473"/>
    </location>
</feature>
<sequence length="612" mass="70641">MEQVDVINSKGEVVNKFPLNSAVKGEVSGGGIKPWRQKGTGRARSGSIRNPHFRGGGVAFGPQGVENYSLDINKKLKKKVLQSLLGEKMRKKELIVIDKLVLENYKTQEAEKFLNILPIKKTKTLIVLANQEENKEKIIRSFRNLPYLNISDKKELPPIIEKGYQQACYYFEIIPVKQVVFKGFFKEHFATALRKLEQTKSEYSLKIIMKLVELVAHEISHAVLFNIDIWRATKNQKIENNKNVGNYYELITFYNRLDKQQKEEFRHYLEQMRGEKIIPSQVENHLINLNQDNYAELIVQAKLLLITMSEKIIKCAKCQNNAETKNRCGKSVANIKFPASGQPTYPHCYGGVSYGCERISNKEERQHSRFIKLLPPGEKGICDRYTLTKEQKLAEVIRTGGVRMAEFYGKNLTADQLADQKEAPRSIYEDFVHNQKCGTCGEEPCHLEKKSKSNSGHSLSVSSSDNETKKEELEKKLVEAKRQGVDKKEIERLQSELQKLNNQQKEEVKPAKNNKKINDKNMLIQKPVLTEKGQLLYQKNKIYAFYVLPSANKFQIKQELEKMFQVKIKKVRTSRQKPVLRQTRYLQKSPTRIYTKLRKKAFVELMPGQKLP</sequence>
<dbReference type="Pfam" id="PF00276">
    <property type="entry name" value="Ribosomal_L23"/>
    <property type="match status" value="1"/>
</dbReference>
<dbReference type="PANTHER" id="PTHR10746">
    <property type="entry name" value="50S RIBOSOMAL PROTEIN L4"/>
    <property type="match status" value="1"/>
</dbReference>
<feature type="compositionally biased region" description="Low complexity" evidence="6">
    <location>
        <begin position="453"/>
        <end position="464"/>
    </location>
</feature>
<dbReference type="EMBL" id="CAJVQB010004786">
    <property type="protein sequence ID" value="CAG8645623.1"/>
    <property type="molecule type" value="Genomic_DNA"/>
</dbReference>
<evidence type="ECO:0000256" key="3">
    <source>
        <dbReference type="ARBA" id="ARBA00022980"/>
    </source>
</evidence>